<evidence type="ECO:0000313" key="4">
    <source>
        <dbReference type="WBParaSite" id="HPBE_0000948501-mRNA-1"/>
    </source>
</evidence>
<gene>
    <name evidence="2" type="ORF">HPBE_LOCUS9486</name>
</gene>
<dbReference type="AlphaFoldDB" id="A0A183FPF6"/>
<accession>A0A183FPF6</accession>
<feature type="compositionally biased region" description="Polar residues" evidence="1">
    <location>
        <begin position="383"/>
        <end position="437"/>
    </location>
</feature>
<sequence>MPSVPATAPTAQLSTSIFIPPQIQGSWAEHMQSEAATNTTVNTKASEAPTLRSQPLPKGHAQSTPGVKSLPTVSGTPSLEGSSKVIQHNSARPQAPQLPTDPRPCPAAPVQESGRQPTSALPQGRSMRTDQRVEQTNPQEQLEREQDQIRYRILLDAIRGQFQGTGSPNTPLQPNVSVGVALSSSQTPSLAPQQQSRDTGTVEELTAATEATHSFHNLAVLLRRGSPLRYSYTVLMGWIHEMTYQVTSINVQRDQLTELVLPRLLTPSSQQDYFRNTLQLFNITEDLFRESLQYASAVTAHATRMIRVLEAYQMLQVLHHRVTPHDEEDAEYTHLMQANMPETLDPSSYIETLRWWRENYSDALMIHNTRGYLRTHEVDRMLQEQQGQQSTMTAHTTQPPQSIRQTTTQAPAHTGPSTSVSGSSAPFGSAESATSAQLPVVIPQFVRPQQTPTTRTDGRSEARQEHHGQRRTRPMSPDQRSQEDCPAKKSHEDT</sequence>
<protein>
    <submittedName>
        <fullName evidence="4">SP-RING-type domain-containing protein</fullName>
    </submittedName>
</protein>
<reference evidence="4" key="2">
    <citation type="submission" date="2019-09" db="UniProtKB">
        <authorList>
            <consortium name="WormBaseParasite"/>
        </authorList>
    </citation>
    <scope>IDENTIFICATION</scope>
</reference>
<dbReference type="EMBL" id="UZAH01026452">
    <property type="protein sequence ID" value="VDO80967.1"/>
    <property type="molecule type" value="Genomic_DNA"/>
</dbReference>
<evidence type="ECO:0000313" key="2">
    <source>
        <dbReference type="EMBL" id="VDO80967.1"/>
    </source>
</evidence>
<feature type="compositionally biased region" description="Basic and acidic residues" evidence="1">
    <location>
        <begin position="480"/>
        <end position="494"/>
    </location>
</feature>
<evidence type="ECO:0000256" key="1">
    <source>
        <dbReference type="SAM" id="MobiDB-lite"/>
    </source>
</evidence>
<name>A0A183FPF6_HELPZ</name>
<keyword evidence="3" id="KW-1185">Reference proteome</keyword>
<reference evidence="2 3" key="1">
    <citation type="submission" date="2018-11" db="EMBL/GenBank/DDBJ databases">
        <authorList>
            <consortium name="Pathogen Informatics"/>
        </authorList>
    </citation>
    <scope>NUCLEOTIDE SEQUENCE [LARGE SCALE GENOMIC DNA]</scope>
</reference>
<feature type="compositionally biased region" description="Polar residues" evidence="1">
    <location>
        <begin position="181"/>
        <end position="198"/>
    </location>
</feature>
<proteinExistence type="predicted"/>
<feature type="compositionally biased region" description="Basic and acidic residues" evidence="1">
    <location>
        <begin position="456"/>
        <end position="467"/>
    </location>
</feature>
<dbReference type="OrthoDB" id="5910114at2759"/>
<dbReference type="WBParaSite" id="HPBE_0000948501-mRNA-1">
    <property type="protein sequence ID" value="HPBE_0000948501-mRNA-1"/>
    <property type="gene ID" value="HPBE_0000948501"/>
</dbReference>
<feature type="region of interest" description="Disordered" evidence="1">
    <location>
        <begin position="181"/>
        <end position="200"/>
    </location>
</feature>
<accession>A0A3P7ZAE1</accession>
<evidence type="ECO:0000313" key="3">
    <source>
        <dbReference type="Proteomes" id="UP000050761"/>
    </source>
</evidence>
<feature type="compositionally biased region" description="Polar residues" evidence="1">
    <location>
        <begin position="34"/>
        <end position="45"/>
    </location>
</feature>
<feature type="region of interest" description="Disordered" evidence="1">
    <location>
        <begin position="32"/>
        <end position="146"/>
    </location>
</feature>
<feature type="compositionally biased region" description="Polar residues" evidence="1">
    <location>
        <begin position="61"/>
        <end position="92"/>
    </location>
</feature>
<dbReference type="Proteomes" id="UP000050761">
    <property type="component" value="Unassembled WGS sequence"/>
</dbReference>
<feature type="region of interest" description="Disordered" evidence="1">
    <location>
        <begin position="383"/>
        <end position="494"/>
    </location>
</feature>
<organism evidence="3 4">
    <name type="scientific">Heligmosomoides polygyrus</name>
    <name type="common">Parasitic roundworm</name>
    <dbReference type="NCBI Taxonomy" id="6339"/>
    <lineage>
        <taxon>Eukaryota</taxon>
        <taxon>Metazoa</taxon>
        <taxon>Ecdysozoa</taxon>
        <taxon>Nematoda</taxon>
        <taxon>Chromadorea</taxon>
        <taxon>Rhabditida</taxon>
        <taxon>Rhabditina</taxon>
        <taxon>Rhabditomorpha</taxon>
        <taxon>Strongyloidea</taxon>
        <taxon>Heligmosomidae</taxon>
        <taxon>Heligmosomoides</taxon>
    </lineage>
</organism>